<dbReference type="EMBL" id="JAGGLB010000006">
    <property type="protein sequence ID" value="MBP1990864.1"/>
    <property type="molecule type" value="Genomic_DNA"/>
</dbReference>
<feature type="domain" description="Sigma factor regulator C-terminal" evidence="3">
    <location>
        <begin position="216"/>
        <end position="375"/>
    </location>
</feature>
<protein>
    <recommendedName>
        <fullName evidence="3">Sigma factor regulator C-terminal domain-containing protein</fullName>
    </recommendedName>
</protein>
<dbReference type="Pfam" id="PF13791">
    <property type="entry name" value="Sigma_reg_C"/>
    <property type="match status" value="1"/>
</dbReference>
<keyword evidence="2" id="KW-0472">Membrane</keyword>
<organism evidence="4 5">
    <name type="scientific">Paenibacillus eucommiae</name>
    <dbReference type="NCBI Taxonomy" id="1355755"/>
    <lineage>
        <taxon>Bacteria</taxon>
        <taxon>Bacillati</taxon>
        <taxon>Bacillota</taxon>
        <taxon>Bacilli</taxon>
        <taxon>Bacillales</taxon>
        <taxon>Paenibacillaceae</taxon>
        <taxon>Paenibacillus</taxon>
    </lineage>
</organism>
<evidence type="ECO:0000313" key="4">
    <source>
        <dbReference type="EMBL" id="MBP1990864.1"/>
    </source>
</evidence>
<feature type="region of interest" description="Disordered" evidence="1">
    <location>
        <begin position="177"/>
        <end position="207"/>
    </location>
</feature>
<name>A0ABS4ITH1_9BACL</name>
<feature type="compositionally biased region" description="Gly residues" evidence="1">
    <location>
        <begin position="178"/>
        <end position="190"/>
    </location>
</feature>
<reference evidence="4 5" key="1">
    <citation type="submission" date="2021-03" db="EMBL/GenBank/DDBJ databases">
        <title>Genomic Encyclopedia of Type Strains, Phase IV (KMG-IV): sequencing the most valuable type-strain genomes for metagenomic binning, comparative biology and taxonomic classification.</title>
        <authorList>
            <person name="Goeker M."/>
        </authorList>
    </citation>
    <scope>NUCLEOTIDE SEQUENCE [LARGE SCALE GENOMIC DNA]</scope>
    <source>
        <strain evidence="4 5">DSM 26048</strain>
    </source>
</reference>
<sequence length="386" mass="43606">MRDEDEEEMVLAKWAEQDHKEKEKEKEQEAPAWDEKKFKRMIWRTRLSIARSVVGTLLILVLIYSVYSIATQIYFESSGRNTKFVQYVSKLVETHEAGERLEQMSSSPVKLSTFLTQSVKLKLYRLVGDWEVVTGEITARKKIFGSITYTINKTEKYLRSNQHYAFIVPPGLITNGEDGTGNGTGTGASIGTGSSTSTSTSDSTASGAKNEVWDQLRHIDDGNVAELAFSTKAGMIPEQLRTRLASYQLHITGMPVFAGELKVWRPGNFSTAGADTFVSPVMLMPFVKYGDDGKSMHSLRYISQESELQESQEQLIKDLEWLTAAGNYWGVGDDEKRLSYLKEHGVQIYGAIVTGPVRELEKLQQEPDFINFQLGRVEIWNWKENE</sequence>
<comment type="caution">
    <text evidence="4">The sequence shown here is derived from an EMBL/GenBank/DDBJ whole genome shotgun (WGS) entry which is preliminary data.</text>
</comment>
<keyword evidence="2" id="KW-1133">Transmembrane helix</keyword>
<evidence type="ECO:0000256" key="1">
    <source>
        <dbReference type="SAM" id="MobiDB-lite"/>
    </source>
</evidence>
<evidence type="ECO:0000313" key="5">
    <source>
        <dbReference type="Proteomes" id="UP001519287"/>
    </source>
</evidence>
<dbReference type="Proteomes" id="UP001519287">
    <property type="component" value="Unassembled WGS sequence"/>
</dbReference>
<feature type="region of interest" description="Disordered" evidence="1">
    <location>
        <begin position="1"/>
        <end position="30"/>
    </location>
</feature>
<keyword evidence="2" id="KW-0812">Transmembrane</keyword>
<feature type="compositionally biased region" description="Basic and acidic residues" evidence="1">
    <location>
        <begin position="15"/>
        <end position="30"/>
    </location>
</feature>
<feature type="transmembrane region" description="Helical" evidence="2">
    <location>
        <begin position="49"/>
        <end position="70"/>
    </location>
</feature>
<keyword evidence="5" id="KW-1185">Reference proteome</keyword>
<dbReference type="RefSeq" id="WP_209971608.1">
    <property type="nucleotide sequence ID" value="NZ_JAGGLB010000006.1"/>
</dbReference>
<proteinExistence type="predicted"/>
<dbReference type="InterPro" id="IPR025672">
    <property type="entry name" value="Sigma_reg_C_dom"/>
</dbReference>
<feature type="compositionally biased region" description="Low complexity" evidence="1">
    <location>
        <begin position="191"/>
        <end position="207"/>
    </location>
</feature>
<accession>A0ABS4ITH1</accession>
<evidence type="ECO:0000259" key="3">
    <source>
        <dbReference type="Pfam" id="PF13791"/>
    </source>
</evidence>
<gene>
    <name evidence="4" type="ORF">J2Z66_002470</name>
</gene>
<evidence type="ECO:0000256" key="2">
    <source>
        <dbReference type="SAM" id="Phobius"/>
    </source>
</evidence>